<comment type="similarity">
    <text evidence="1">Belongs to the serpin family.</text>
</comment>
<dbReference type="Pfam" id="PF00079">
    <property type="entry name" value="Serpin"/>
    <property type="match status" value="1"/>
</dbReference>
<feature type="domain" description="Serpin" evidence="2">
    <location>
        <begin position="26"/>
        <end position="120"/>
    </location>
</feature>
<dbReference type="InterPro" id="IPR023796">
    <property type="entry name" value="Serpin_dom"/>
</dbReference>
<dbReference type="InterPro" id="IPR036186">
    <property type="entry name" value="Serpin_sf"/>
</dbReference>
<dbReference type="EMBL" id="QGKV02000649">
    <property type="protein sequence ID" value="KAF3575915.1"/>
    <property type="molecule type" value="Genomic_DNA"/>
</dbReference>
<evidence type="ECO:0000259" key="2">
    <source>
        <dbReference type="Pfam" id="PF00079"/>
    </source>
</evidence>
<evidence type="ECO:0000313" key="3">
    <source>
        <dbReference type="EMBL" id="KAF3575915.1"/>
    </source>
</evidence>
<dbReference type="Proteomes" id="UP000266723">
    <property type="component" value="Unassembled WGS sequence"/>
</dbReference>
<dbReference type="InterPro" id="IPR042178">
    <property type="entry name" value="Serpin_sf_1"/>
</dbReference>
<dbReference type="PANTHER" id="PTHR11461:SF339">
    <property type="entry name" value="SERPIN DOMAIN-CONTAINING PROTEIN"/>
    <property type="match status" value="1"/>
</dbReference>
<sequence>MLERLASCRGFLNGDGDIRGEYADVGEVKIPRFKFGFDFDVSKALQGLGLKTPLEKIVHKAYIEVDEVGTKAAAATSISCFGGRFQPRKKYDFVADHPFLFLVKEYRSGLVMFLGQVLDPSMH</sequence>
<keyword evidence="4" id="KW-1185">Reference proteome</keyword>
<name>A0ABQ7DF34_BRACR</name>
<protein>
    <recommendedName>
        <fullName evidence="2">Serpin domain-containing protein</fullName>
    </recommendedName>
</protein>
<reference evidence="3 4" key="1">
    <citation type="journal article" date="2020" name="BMC Genomics">
        <title>Intraspecific diversification of the crop wild relative Brassica cretica Lam. using demographic model selection.</title>
        <authorList>
            <person name="Kioukis A."/>
            <person name="Michalopoulou V.A."/>
            <person name="Briers L."/>
            <person name="Pirintsos S."/>
            <person name="Studholme D.J."/>
            <person name="Pavlidis P."/>
            <person name="Sarris P.F."/>
        </authorList>
    </citation>
    <scope>NUCLEOTIDE SEQUENCE [LARGE SCALE GENOMIC DNA]</scope>
    <source>
        <strain evidence="4">cv. PFS-1207/04</strain>
    </source>
</reference>
<proteinExistence type="inferred from homology"/>
<accession>A0ABQ7DF34</accession>
<dbReference type="InterPro" id="IPR023795">
    <property type="entry name" value="Serpin_CS"/>
</dbReference>
<dbReference type="SUPFAM" id="SSF56574">
    <property type="entry name" value="Serpins"/>
    <property type="match status" value="1"/>
</dbReference>
<evidence type="ECO:0000313" key="4">
    <source>
        <dbReference type="Proteomes" id="UP000266723"/>
    </source>
</evidence>
<organism evidence="3 4">
    <name type="scientific">Brassica cretica</name>
    <name type="common">Mustard</name>
    <dbReference type="NCBI Taxonomy" id="69181"/>
    <lineage>
        <taxon>Eukaryota</taxon>
        <taxon>Viridiplantae</taxon>
        <taxon>Streptophyta</taxon>
        <taxon>Embryophyta</taxon>
        <taxon>Tracheophyta</taxon>
        <taxon>Spermatophyta</taxon>
        <taxon>Magnoliopsida</taxon>
        <taxon>eudicotyledons</taxon>
        <taxon>Gunneridae</taxon>
        <taxon>Pentapetalae</taxon>
        <taxon>rosids</taxon>
        <taxon>malvids</taxon>
        <taxon>Brassicales</taxon>
        <taxon>Brassicaceae</taxon>
        <taxon>Brassiceae</taxon>
        <taxon>Brassica</taxon>
    </lineage>
</organism>
<dbReference type="PROSITE" id="PS00284">
    <property type="entry name" value="SERPIN"/>
    <property type="match status" value="1"/>
</dbReference>
<dbReference type="InterPro" id="IPR000215">
    <property type="entry name" value="Serpin_fam"/>
</dbReference>
<evidence type="ECO:0000256" key="1">
    <source>
        <dbReference type="ARBA" id="ARBA00009500"/>
    </source>
</evidence>
<gene>
    <name evidence="3" type="ORF">DY000_02035320</name>
</gene>
<dbReference type="Gene3D" id="3.30.497.10">
    <property type="entry name" value="Antithrombin, subunit I, domain 2"/>
    <property type="match status" value="1"/>
</dbReference>
<comment type="caution">
    <text evidence="3">The sequence shown here is derived from an EMBL/GenBank/DDBJ whole genome shotgun (WGS) entry which is preliminary data.</text>
</comment>
<dbReference type="PANTHER" id="PTHR11461">
    <property type="entry name" value="SERINE PROTEASE INHIBITOR, SERPIN"/>
    <property type="match status" value="1"/>
</dbReference>